<evidence type="ECO:0000256" key="4">
    <source>
        <dbReference type="PROSITE-ProRule" id="PRU00134"/>
    </source>
</evidence>
<evidence type="ECO:0000256" key="1">
    <source>
        <dbReference type="ARBA" id="ARBA00022723"/>
    </source>
</evidence>
<dbReference type="AlphaFoldDB" id="A0A9W9A359"/>
<evidence type="ECO:0000256" key="3">
    <source>
        <dbReference type="ARBA" id="ARBA00022833"/>
    </source>
</evidence>
<keyword evidence="1" id="KW-0479">Metal-binding</keyword>
<proteinExistence type="predicted"/>
<evidence type="ECO:0000313" key="6">
    <source>
        <dbReference type="EMBL" id="KAJ4473039.1"/>
    </source>
</evidence>
<keyword evidence="7" id="KW-1185">Reference proteome</keyword>
<feature type="domain" description="MYND-type" evidence="5">
    <location>
        <begin position="11"/>
        <end position="49"/>
    </location>
</feature>
<sequence length="239" mass="27756">MSANNPLTRYCPRCIFVGENPVRCPKCRTVSYCSTECLNEHLSVHRPMCRSFSPREVWGIKILVNWNDPPRTRFPTEYFQHELVCAGHGSNIHPIFSRGELCPLTQRIGIPLRLYSTSGMHESSTFGPNEIAVKLRVEPRSGFAPTRWGLIDHPGECIVIREDQKPLTKELLEAIYSFVVYLMDYPGIDPEHADRESWAPWEGLLNPSLWHFFTRKYYEAQYRMVCRKNFNKFSPLLCT</sequence>
<dbReference type="Pfam" id="PF01753">
    <property type="entry name" value="zf-MYND"/>
    <property type="match status" value="1"/>
</dbReference>
<evidence type="ECO:0000256" key="2">
    <source>
        <dbReference type="ARBA" id="ARBA00022771"/>
    </source>
</evidence>
<dbReference type="Gene3D" id="6.10.140.2220">
    <property type="match status" value="1"/>
</dbReference>
<dbReference type="GO" id="GO:0008270">
    <property type="term" value="F:zinc ion binding"/>
    <property type="evidence" value="ECO:0007669"/>
    <property type="project" value="UniProtKB-KW"/>
</dbReference>
<dbReference type="OrthoDB" id="2212237at2759"/>
<reference evidence="6" key="1">
    <citation type="submission" date="2022-08" db="EMBL/GenBank/DDBJ databases">
        <title>A Global Phylogenomic Analysis of the Shiitake Genus Lentinula.</title>
        <authorList>
            <consortium name="DOE Joint Genome Institute"/>
            <person name="Sierra-Patev S."/>
            <person name="Min B."/>
            <person name="Naranjo-Ortiz M."/>
            <person name="Looney B."/>
            <person name="Konkel Z."/>
            <person name="Slot J.C."/>
            <person name="Sakamoto Y."/>
            <person name="Steenwyk J.L."/>
            <person name="Rokas A."/>
            <person name="Carro J."/>
            <person name="Camarero S."/>
            <person name="Ferreira P."/>
            <person name="Molpeceres G."/>
            <person name="Ruiz-Duenas F.J."/>
            <person name="Serrano A."/>
            <person name="Henrissat B."/>
            <person name="Drula E."/>
            <person name="Hughes K.W."/>
            <person name="Mata J.L."/>
            <person name="Ishikawa N.K."/>
            <person name="Vargas-Isla R."/>
            <person name="Ushijima S."/>
            <person name="Smith C.A."/>
            <person name="Ahrendt S."/>
            <person name="Andreopoulos W."/>
            <person name="He G."/>
            <person name="Labutti K."/>
            <person name="Lipzen A."/>
            <person name="Ng V."/>
            <person name="Riley R."/>
            <person name="Sandor L."/>
            <person name="Barry K."/>
            <person name="Martinez A.T."/>
            <person name="Xiao Y."/>
            <person name="Gibbons J.G."/>
            <person name="Terashima K."/>
            <person name="Grigoriev I.V."/>
            <person name="Hibbett D.S."/>
        </authorList>
    </citation>
    <scope>NUCLEOTIDE SEQUENCE</scope>
    <source>
        <strain evidence="6">JLM2183</strain>
    </source>
</reference>
<name>A0A9W9A359_9AGAR</name>
<dbReference type="EMBL" id="JAOTPV010000018">
    <property type="protein sequence ID" value="KAJ4473039.1"/>
    <property type="molecule type" value="Genomic_DNA"/>
</dbReference>
<evidence type="ECO:0000259" key="5">
    <source>
        <dbReference type="PROSITE" id="PS50865"/>
    </source>
</evidence>
<dbReference type="PROSITE" id="PS01360">
    <property type="entry name" value="ZF_MYND_1"/>
    <property type="match status" value="1"/>
</dbReference>
<keyword evidence="3" id="KW-0862">Zinc</keyword>
<keyword evidence="2 4" id="KW-0863">Zinc-finger</keyword>
<dbReference type="Proteomes" id="UP001150266">
    <property type="component" value="Unassembled WGS sequence"/>
</dbReference>
<accession>A0A9W9A359</accession>
<gene>
    <name evidence="6" type="ORF">J3R30DRAFT_3659382</name>
</gene>
<organism evidence="6 7">
    <name type="scientific">Lentinula aciculospora</name>
    <dbReference type="NCBI Taxonomy" id="153920"/>
    <lineage>
        <taxon>Eukaryota</taxon>
        <taxon>Fungi</taxon>
        <taxon>Dikarya</taxon>
        <taxon>Basidiomycota</taxon>
        <taxon>Agaricomycotina</taxon>
        <taxon>Agaricomycetes</taxon>
        <taxon>Agaricomycetidae</taxon>
        <taxon>Agaricales</taxon>
        <taxon>Marasmiineae</taxon>
        <taxon>Omphalotaceae</taxon>
        <taxon>Lentinula</taxon>
    </lineage>
</organism>
<comment type="caution">
    <text evidence="6">The sequence shown here is derived from an EMBL/GenBank/DDBJ whole genome shotgun (WGS) entry which is preliminary data.</text>
</comment>
<dbReference type="PROSITE" id="PS50865">
    <property type="entry name" value="ZF_MYND_2"/>
    <property type="match status" value="1"/>
</dbReference>
<protein>
    <submittedName>
        <fullName evidence="6">Zf-MYND domain-containing protein</fullName>
    </submittedName>
</protein>
<dbReference type="InterPro" id="IPR002893">
    <property type="entry name" value="Znf_MYND"/>
</dbReference>
<evidence type="ECO:0000313" key="7">
    <source>
        <dbReference type="Proteomes" id="UP001150266"/>
    </source>
</evidence>
<dbReference type="SUPFAM" id="SSF144232">
    <property type="entry name" value="HIT/MYND zinc finger-like"/>
    <property type="match status" value="1"/>
</dbReference>